<keyword evidence="2" id="KW-1185">Reference proteome</keyword>
<evidence type="ECO:0000313" key="1">
    <source>
        <dbReference type="EMBL" id="KAJ4150226.1"/>
    </source>
</evidence>
<evidence type="ECO:0000313" key="2">
    <source>
        <dbReference type="Proteomes" id="UP001144673"/>
    </source>
</evidence>
<dbReference type="Proteomes" id="UP001144673">
    <property type="component" value="Chromosome 4"/>
</dbReference>
<gene>
    <name evidence="1" type="ORF">LMH87_010984</name>
</gene>
<proteinExistence type="predicted"/>
<dbReference type="RefSeq" id="XP_056051940.1">
    <property type="nucleotide sequence ID" value="XM_056200051.1"/>
</dbReference>
<accession>A0A9W8Q9R3</accession>
<reference evidence="1" key="1">
    <citation type="journal article" date="2023" name="Access Microbiol">
        <title>De-novo genome assembly for Akanthomyces muscarius, a biocontrol agent of insect agricultural pests.</title>
        <authorList>
            <person name="Erdos Z."/>
            <person name="Studholme D.J."/>
            <person name="Raymond B."/>
            <person name="Sharma M."/>
        </authorList>
    </citation>
    <scope>NUCLEOTIDE SEQUENCE</scope>
    <source>
        <strain evidence="1">Ve6</strain>
    </source>
</reference>
<dbReference type="AlphaFoldDB" id="A0A9W8Q9R3"/>
<protein>
    <submittedName>
        <fullName evidence="1">Uncharacterized protein</fullName>
    </submittedName>
</protein>
<sequence>MTMFGGEPAAIGHSFAFEPVLYEEDKENFDEEKMDISERDAAVERGYISPGGRAEALKKIRELDVEVMRLISIAVTEASEKNASIKDALEKCSEALARVEKSSSVLWPREARFRRHMAQMLDMQNYRGRARKQRKLAAEVEKMIRERGILMIHSWKVHAR</sequence>
<comment type="caution">
    <text evidence="1">The sequence shown here is derived from an EMBL/GenBank/DDBJ whole genome shotgun (WGS) entry which is preliminary data.</text>
</comment>
<dbReference type="GeneID" id="80898143"/>
<organism evidence="1 2">
    <name type="scientific">Akanthomyces muscarius</name>
    <name type="common">Entomopathogenic fungus</name>
    <name type="synonym">Lecanicillium muscarium</name>
    <dbReference type="NCBI Taxonomy" id="2231603"/>
    <lineage>
        <taxon>Eukaryota</taxon>
        <taxon>Fungi</taxon>
        <taxon>Dikarya</taxon>
        <taxon>Ascomycota</taxon>
        <taxon>Pezizomycotina</taxon>
        <taxon>Sordariomycetes</taxon>
        <taxon>Hypocreomycetidae</taxon>
        <taxon>Hypocreales</taxon>
        <taxon>Cordycipitaceae</taxon>
        <taxon>Akanthomyces</taxon>
    </lineage>
</organism>
<dbReference type="KEGG" id="amus:LMH87_010984"/>
<dbReference type="EMBL" id="JAJHUN010000009">
    <property type="protein sequence ID" value="KAJ4150226.1"/>
    <property type="molecule type" value="Genomic_DNA"/>
</dbReference>
<name>A0A9W8Q9R3_AKAMU</name>